<sequence length="153" mass="16693">MIFRRAVLQALGLLTLAVPPAALSYLGQRANSAAPHAVTNLAALPRYHLSLAEARALAAVESGSLLWIDARHRTAYADAHFPTAINLPVADWDAALPELLAHWTPSRPIIVYCSSASCDAADQVARRLRRELGAENVWVLHDGWQALRDFNLP</sequence>
<protein>
    <submittedName>
        <fullName evidence="3">Rhodanese-like domain-containing protein</fullName>
    </submittedName>
</protein>
<accession>A0AAE9ZWU2</accession>
<dbReference type="PROSITE" id="PS50206">
    <property type="entry name" value="RHODANESE_3"/>
    <property type="match status" value="1"/>
</dbReference>
<evidence type="ECO:0000259" key="2">
    <source>
        <dbReference type="PROSITE" id="PS50206"/>
    </source>
</evidence>
<dbReference type="Pfam" id="PF00581">
    <property type="entry name" value="Rhodanese"/>
    <property type="match status" value="1"/>
</dbReference>
<feature type="chain" id="PRO_5042279262" evidence="1">
    <location>
        <begin position="25"/>
        <end position="153"/>
    </location>
</feature>
<dbReference type="Gene3D" id="3.40.250.10">
    <property type="entry name" value="Rhodanese-like domain"/>
    <property type="match status" value="1"/>
</dbReference>
<dbReference type="Proteomes" id="UP001218638">
    <property type="component" value="Chromosome"/>
</dbReference>
<evidence type="ECO:0000256" key="1">
    <source>
        <dbReference type="SAM" id="SignalP"/>
    </source>
</evidence>
<gene>
    <name evidence="3" type="ORF">PXH66_16645</name>
</gene>
<dbReference type="InterPro" id="IPR036873">
    <property type="entry name" value="Rhodanese-like_dom_sf"/>
</dbReference>
<organism evidence="3 4">
    <name type="scientific">Synoicihabitans lomoniglobus</name>
    <dbReference type="NCBI Taxonomy" id="2909285"/>
    <lineage>
        <taxon>Bacteria</taxon>
        <taxon>Pseudomonadati</taxon>
        <taxon>Verrucomicrobiota</taxon>
        <taxon>Opitutia</taxon>
        <taxon>Opitutales</taxon>
        <taxon>Opitutaceae</taxon>
        <taxon>Synoicihabitans</taxon>
    </lineage>
</organism>
<dbReference type="InterPro" id="IPR001763">
    <property type="entry name" value="Rhodanese-like_dom"/>
</dbReference>
<feature type="signal peptide" evidence="1">
    <location>
        <begin position="1"/>
        <end position="24"/>
    </location>
</feature>
<evidence type="ECO:0000313" key="4">
    <source>
        <dbReference type="Proteomes" id="UP001218638"/>
    </source>
</evidence>
<dbReference type="SUPFAM" id="SSF52821">
    <property type="entry name" value="Rhodanese/Cell cycle control phosphatase"/>
    <property type="match status" value="1"/>
</dbReference>
<name>A0AAE9ZWU2_9BACT</name>
<reference evidence="3" key="1">
    <citation type="submission" date="2023-03" db="EMBL/GenBank/DDBJ databases">
        <title>Lomoglobus Profundus gen. nov., sp. nov., a novel member of the phylum Verrucomicrobia, isolated from deep-marine sediment of South China Sea.</title>
        <authorList>
            <person name="Ahmad T."/>
            <person name="Ishaq S.E."/>
            <person name="Wang F."/>
        </authorList>
    </citation>
    <scope>NUCLEOTIDE SEQUENCE</scope>
    <source>
        <strain evidence="3">LMO-M01</strain>
    </source>
</reference>
<proteinExistence type="predicted"/>
<dbReference type="KEGG" id="slom:PXH66_16645"/>
<dbReference type="CDD" id="cd00158">
    <property type="entry name" value="RHOD"/>
    <property type="match status" value="1"/>
</dbReference>
<dbReference type="AlphaFoldDB" id="A0AAE9ZWU2"/>
<evidence type="ECO:0000313" key="3">
    <source>
        <dbReference type="EMBL" id="WED63968.1"/>
    </source>
</evidence>
<dbReference type="SMART" id="SM00450">
    <property type="entry name" value="RHOD"/>
    <property type="match status" value="1"/>
</dbReference>
<feature type="domain" description="Rhodanese" evidence="2">
    <location>
        <begin position="61"/>
        <end position="152"/>
    </location>
</feature>
<dbReference type="EMBL" id="CP119075">
    <property type="protein sequence ID" value="WED63968.1"/>
    <property type="molecule type" value="Genomic_DNA"/>
</dbReference>
<keyword evidence="4" id="KW-1185">Reference proteome</keyword>
<dbReference type="RefSeq" id="WP_330930673.1">
    <property type="nucleotide sequence ID" value="NZ_CP119075.1"/>
</dbReference>
<keyword evidence="1" id="KW-0732">Signal</keyword>